<dbReference type="InterPro" id="IPR029058">
    <property type="entry name" value="AB_hydrolase_fold"/>
</dbReference>
<dbReference type="Pfam" id="PF07859">
    <property type="entry name" value="Abhydrolase_3"/>
    <property type="match status" value="1"/>
</dbReference>
<name>A0A7U4J6R7_9SPHN</name>
<dbReference type="Gene3D" id="3.40.50.1820">
    <property type="entry name" value="alpha/beta hydrolase"/>
    <property type="match status" value="1"/>
</dbReference>
<sequence>MSSRSVDHRVQLTSFFIAGAALLAGVPAIAQQQQQLRVDEAGTVYTPPLAVPVSPYLSPEAKAFLAEHLQAFVKGIGAIDDQGVPRWMKTYLASANAQFAVDKQDTTVGGVHSFVYTPHSGVAPRNRGRVLINLHGGGFGGCFPGCSDLESLPIAALGAIKVVSPDYRQGPKHRFPAASEDAAAVYRELLKTHRPDQIGVYGCSAGGMLAGQFLAWIQKEGLPRPGAVGIYCSGLSFGDAVYGGDGSYVGFLLGDAAMPMPPLKPGQTPPVLPYFEGADMKGPLAAPAWHPDVLAKFPPIMVATSSRAFDYSSAMFLHRQLVNAGVHAQLHMWEGLPHGFIYNPDMPESRDFYRTVIRFFDENLGR</sequence>
<evidence type="ECO:0000313" key="4">
    <source>
        <dbReference type="EMBL" id="AJP71286.1"/>
    </source>
</evidence>
<gene>
    <name evidence="4" type="ORF">TS85_04955</name>
</gene>
<reference evidence="4 5" key="2">
    <citation type="submission" date="2015-02" db="EMBL/GenBank/DDBJ databases">
        <title>The complete genome of Sphingomonas hengshuiensis sp. WHSC-8 isolated from soil of Hengshui Lake.</title>
        <authorList>
            <person name="Wei S."/>
            <person name="Guo J."/>
            <person name="Su C."/>
            <person name="Wu R."/>
            <person name="Zhang Z."/>
            <person name="Liang K."/>
            <person name="Li H."/>
            <person name="Wang T."/>
            <person name="Liu H."/>
            <person name="Zhang C."/>
            <person name="Li Z."/>
            <person name="Wang Q."/>
            <person name="Meng J."/>
        </authorList>
    </citation>
    <scope>NUCLEOTIDE SEQUENCE [LARGE SCALE GENOMIC DNA]</scope>
    <source>
        <strain evidence="4 5">WHSC-8</strain>
    </source>
</reference>
<dbReference type="KEGG" id="sphi:TS85_04955"/>
<evidence type="ECO:0000256" key="1">
    <source>
        <dbReference type="ARBA" id="ARBA00010515"/>
    </source>
</evidence>
<keyword evidence="2 4" id="KW-0378">Hydrolase</keyword>
<protein>
    <submittedName>
        <fullName evidence="4">Alpha/beta hydrolase</fullName>
    </submittedName>
</protein>
<dbReference type="SUPFAM" id="SSF53474">
    <property type="entry name" value="alpha/beta-Hydrolases"/>
    <property type="match status" value="1"/>
</dbReference>
<dbReference type="Proteomes" id="UP000032300">
    <property type="component" value="Chromosome"/>
</dbReference>
<dbReference type="InterPro" id="IPR013094">
    <property type="entry name" value="AB_hydrolase_3"/>
</dbReference>
<dbReference type="AlphaFoldDB" id="A0A7U4J6R7"/>
<evidence type="ECO:0000259" key="3">
    <source>
        <dbReference type="Pfam" id="PF07859"/>
    </source>
</evidence>
<dbReference type="GO" id="GO:0004806">
    <property type="term" value="F:triacylglycerol lipase activity"/>
    <property type="evidence" value="ECO:0007669"/>
    <property type="project" value="TreeGrafter"/>
</dbReference>
<proteinExistence type="inferred from homology"/>
<dbReference type="InterPro" id="IPR050300">
    <property type="entry name" value="GDXG_lipolytic_enzyme"/>
</dbReference>
<dbReference type="PANTHER" id="PTHR48081">
    <property type="entry name" value="AB HYDROLASE SUPERFAMILY PROTEIN C4A8.06C"/>
    <property type="match status" value="1"/>
</dbReference>
<evidence type="ECO:0000256" key="2">
    <source>
        <dbReference type="ARBA" id="ARBA00022801"/>
    </source>
</evidence>
<organism evidence="4 5">
    <name type="scientific">Sphingomonas hengshuiensis</name>
    <dbReference type="NCBI Taxonomy" id="1609977"/>
    <lineage>
        <taxon>Bacteria</taxon>
        <taxon>Pseudomonadati</taxon>
        <taxon>Pseudomonadota</taxon>
        <taxon>Alphaproteobacteria</taxon>
        <taxon>Sphingomonadales</taxon>
        <taxon>Sphingomonadaceae</taxon>
        <taxon>Sphingomonas</taxon>
    </lineage>
</organism>
<reference evidence="4 5" key="1">
    <citation type="journal article" date="2015" name="Int. J. Syst. Evol. Microbiol.">
        <title>Sphingomonas hengshuiensis sp. nov., isolated from lake wetland.</title>
        <authorList>
            <person name="Wei S."/>
            <person name="Wang T."/>
            <person name="Liu H."/>
            <person name="Zhang C."/>
            <person name="Guo J."/>
            <person name="Wang Q."/>
            <person name="Liang K."/>
            <person name="Zhang Z."/>
        </authorList>
    </citation>
    <scope>NUCLEOTIDE SEQUENCE [LARGE SCALE GENOMIC DNA]</scope>
    <source>
        <strain evidence="4 5">WHSC-8</strain>
    </source>
</reference>
<feature type="domain" description="Alpha/beta hydrolase fold-3" evidence="3">
    <location>
        <begin position="131"/>
        <end position="341"/>
    </location>
</feature>
<accession>A0A7U4J6R7</accession>
<comment type="similarity">
    <text evidence="1">Belongs to the 'GDXG' lipolytic enzyme family.</text>
</comment>
<dbReference type="OrthoDB" id="9806180at2"/>
<dbReference type="PANTHER" id="PTHR48081:SF30">
    <property type="entry name" value="ACETYL-HYDROLASE LIPR-RELATED"/>
    <property type="match status" value="1"/>
</dbReference>
<evidence type="ECO:0000313" key="5">
    <source>
        <dbReference type="Proteomes" id="UP000032300"/>
    </source>
</evidence>
<keyword evidence="5" id="KW-1185">Reference proteome</keyword>
<dbReference type="EMBL" id="CP010836">
    <property type="protein sequence ID" value="AJP71286.1"/>
    <property type="molecule type" value="Genomic_DNA"/>
</dbReference>